<name>A0A9D1G118_9FIRM</name>
<gene>
    <name evidence="2" type="ORF">IAA84_09075</name>
</gene>
<proteinExistence type="predicted"/>
<dbReference type="AlphaFoldDB" id="A0A9D1G118"/>
<dbReference type="InterPro" id="IPR013022">
    <property type="entry name" value="Xyl_isomerase-like_TIM-brl"/>
</dbReference>
<keyword evidence="2" id="KW-0413">Isomerase</keyword>
<dbReference type="SUPFAM" id="SSF51658">
    <property type="entry name" value="Xylose isomerase-like"/>
    <property type="match status" value="1"/>
</dbReference>
<organism evidence="2 3">
    <name type="scientific">Candidatus Alectryocaccomicrobium excrementavium</name>
    <dbReference type="NCBI Taxonomy" id="2840668"/>
    <lineage>
        <taxon>Bacteria</taxon>
        <taxon>Bacillati</taxon>
        <taxon>Bacillota</taxon>
        <taxon>Clostridia</taxon>
        <taxon>Candidatus Alectryocaccomicrobium</taxon>
    </lineage>
</organism>
<dbReference type="InterPro" id="IPR036237">
    <property type="entry name" value="Xyl_isomerase-like_sf"/>
</dbReference>
<dbReference type="Gene3D" id="3.20.20.150">
    <property type="entry name" value="Divalent-metal-dependent TIM barrel enzymes"/>
    <property type="match status" value="1"/>
</dbReference>
<sequence length="260" mass="28681">MIALQMYTLREFMKTPAALAETLRRVRAMGYECVQITPPAFTDASELAALLRSCGLRADSAICPLAQIPERIDQIARDATALETDVLRTDSIAVEDRCSAAGYRRAAEHLNRCGRLAKEKGLRFMYHFHAFEFVQLGDTRGIDILLQETDPQTVLFQPDVYWLAAAGTEPSQSLKRFSGRAAYMHLKDYVIVPSRTETLEVARAGSAPVGTGNLNWPGIFAAAREAGISHFVVEDDMGALDPFESAQMSLRALREGKLAL</sequence>
<reference evidence="2" key="2">
    <citation type="journal article" date="2021" name="PeerJ">
        <title>Extensive microbial diversity within the chicken gut microbiome revealed by metagenomics and culture.</title>
        <authorList>
            <person name="Gilroy R."/>
            <person name="Ravi A."/>
            <person name="Getino M."/>
            <person name="Pursley I."/>
            <person name="Horton D.L."/>
            <person name="Alikhan N.F."/>
            <person name="Baker D."/>
            <person name="Gharbi K."/>
            <person name="Hall N."/>
            <person name="Watson M."/>
            <person name="Adriaenssens E.M."/>
            <person name="Foster-Nyarko E."/>
            <person name="Jarju S."/>
            <person name="Secka A."/>
            <person name="Antonio M."/>
            <person name="Oren A."/>
            <person name="Chaudhuri R.R."/>
            <person name="La Ragione R."/>
            <person name="Hildebrand F."/>
            <person name="Pallen M.J."/>
        </authorList>
    </citation>
    <scope>NUCLEOTIDE SEQUENCE</scope>
    <source>
        <strain evidence="2">13766</strain>
    </source>
</reference>
<comment type="caution">
    <text evidence="2">The sequence shown here is derived from an EMBL/GenBank/DDBJ whole genome shotgun (WGS) entry which is preliminary data.</text>
</comment>
<dbReference type="Proteomes" id="UP000824140">
    <property type="component" value="Unassembled WGS sequence"/>
</dbReference>
<evidence type="ECO:0000259" key="1">
    <source>
        <dbReference type="Pfam" id="PF01261"/>
    </source>
</evidence>
<evidence type="ECO:0000313" key="2">
    <source>
        <dbReference type="EMBL" id="HIS93151.1"/>
    </source>
</evidence>
<dbReference type="PANTHER" id="PTHR12110">
    <property type="entry name" value="HYDROXYPYRUVATE ISOMERASE"/>
    <property type="match status" value="1"/>
</dbReference>
<dbReference type="GO" id="GO:0016853">
    <property type="term" value="F:isomerase activity"/>
    <property type="evidence" value="ECO:0007669"/>
    <property type="project" value="UniProtKB-KW"/>
</dbReference>
<dbReference type="Pfam" id="PF01261">
    <property type="entry name" value="AP_endonuc_2"/>
    <property type="match status" value="1"/>
</dbReference>
<dbReference type="InterPro" id="IPR050312">
    <property type="entry name" value="IolE/XylAMocC-like"/>
</dbReference>
<accession>A0A9D1G118</accession>
<feature type="domain" description="Xylose isomerase-like TIM barrel" evidence="1">
    <location>
        <begin position="24"/>
        <end position="253"/>
    </location>
</feature>
<dbReference type="EMBL" id="DVJN01000183">
    <property type="protein sequence ID" value="HIS93151.1"/>
    <property type="molecule type" value="Genomic_DNA"/>
</dbReference>
<dbReference type="PANTHER" id="PTHR12110:SF41">
    <property type="entry name" value="INOSOSE DEHYDRATASE"/>
    <property type="match status" value="1"/>
</dbReference>
<evidence type="ECO:0000313" key="3">
    <source>
        <dbReference type="Proteomes" id="UP000824140"/>
    </source>
</evidence>
<protein>
    <submittedName>
        <fullName evidence="2">Sugar phosphate isomerase/epimerase</fullName>
    </submittedName>
</protein>
<reference evidence="2" key="1">
    <citation type="submission" date="2020-10" db="EMBL/GenBank/DDBJ databases">
        <authorList>
            <person name="Gilroy R."/>
        </authorList>
    </citation>
    <scope>NUCLEOTIDE SEQUENCE</scope>
    <source>
        <strain evidence="2">13766</strain>
    </source>
</reference>